<dbReference type="InterPro" id="IPR036388">
    <property type="entry name" value="WH-like_DNA-bd_sf"/>
</dbReference>
<dbReference type="InterPro" id="IPR050707">
    <property type="entry name" value="HTH_MetabolicPath_Reg"/>
</dbReference>
<comment type="caution">
    <text evidence="6">The sequence shown here is derived from an EMBL/GenBank/DDBJ whole genome shotgun (WGS) entry which is preliminary data.</text>
</comment>
<proteinExistence type="predicted"/>
<dbReference type="PROSITE" id="PS51077">
    <property type="entry name" value="HTH_ICLR"/>
    <property type="match status" value="1"/>
</dbReference>
<dbReference type="Gene3D" id="1.10.10.10">
    <property type="entry name" value="Winged helix-like DNA-binding domain superfamily/Winged helix DNA-binding domain"/>
    <property type="match status" value="1"/>
</dbReference>
<dbReference type="AlphaFoldDB" id="A0ABD5TXQ6"/>
<dbReference type="Gene3D" id="3.30.450.40">
    <property type="match status" value="1"/>
</dbReference>
<name>A0ABD5TXQ6_9EURY</name>
<dbReference type="Pfam" id="PF09339">
    <property type="entry name" value="HTH_IclR"/>
    <property type="match status" value="1"/>
</dbReference>
<dbReference type="InterPro" id="IPR014757">
    <property type="entry name" value="Tscrpt_reg_IclR_C"/>
</dbReference>
<reference evidence="6 7" key="1">
    <citation type="journal article" date="2019" name="Int. J. Syst. Evol. Microbiol.">
        <title>The Global Catalogue of Microorganisms (GCM) 10K type strain sequencing project: providing services to taxonomists for standard genome sequencing and annotation.</title>
        <authorList>
            <consortium name="The Broad Institute Genomics Platform"/>
            <consortium name="The Broad Institute Genome Sequencing Center for Infectious Disease"/>
            <person name="Wu L."/>
            <person name="Ma J."/>
        </authorList>
    </citation>
    <scope>NUCLEOTIDE SEQUENCE [LARGE SCALE GENOMIC DNA]</scope>
    <source>
        <strain evidence="6 7">YIM 94188</strain>
    </source>
</reference>
<evidence type="ECO:0000256" key="1">
    <source>
        <dbReference type="ARBA" id="ARBA00023015"/>
    </source>
</evidence>
<keyword evidence="1" id="KW-0805">Transcription regulation</keyword>
<keyword evidence="3" id="KW-0804">Transcription</keyword>
<evidence type="ECO:0000259" key="5">
    <source>
        <dbReference type="PROSITE" id="PS51078"/>
    </source>
</evidence>
<dbReference type="InterPro" id="IPR005471">
    <property type="entry name" value="Tscrpt_reg_IclR_N"/>
</dbReference>
<evidence type="ECO:0000313" key="6">
    <source>
        <dbReference type="EMBL" id="MFC6825294.1"/>
    </source>
</evidence>
<accession>A0ABD5TXQ6</accession>
<dbReference type="GO" id="GO:0003677">
    <property type="term" value="F:DNA binding"/>
    <property type="evidence" value="ECO:0007669"/>
    <property type="project" value="UniProtKB-KW"/>
</dbReference>
<gene>
    <name evidence="6" type="ORF">ACFQEV_09875</name>
</gene>
<dbReference type="PANTHER" id="PTHR30136">
    <property type="entry name" value="HELIX-TURN-HELIX TRANSCRIPTIONAL REGULATOR, ICLR FAMILY"/>
    <property type="match status" value="1"/>
</dbReference>
<dbReference type="PANTHER" id="PTHR30136:SF35">
    <property type="entry name" value="HTH-TYPE TRANSCRIPTIONAL REGULATOR RV1719"/>
    <property type="match status" value="1"/>
</dbReference>
<dbReference type="Proteomes" id="UP001596408">
    <property type="component" value="Unassembled WGS sequence"/>
</dbReference>
<protein>
    <submittedName>
        <fullName evidence="6">IclR family transcriptional regulator</fullName>
    </submittedName>
</protein>
<dbReference type="RefSeq" id="WP_379695382.1">
    <property type="nucleotide sequence ID" value="NZ_JBHSXH010000014.1"/>
</dbReference>
<dbReference type="InterPro" id="IPR036390">
    <property type="entry name" value="WH_DNA-bd_sf"/>
</dbReference>
<dbReference type="SUPFAM" id="SSF46785">
    <property type="entry name" value="Winged helix' DNA-binding domain"/>
    <property type="match status" value="1"/>
</dbReference>
<feature type="domain" description="HTH iclR-type" evidence="4">
    <location>
        <begin position="14"/>
        <end position="73"/>
    </location>
</feature>
<keyword evidence="2" id="KW-0238">DNA-binding</keyword>
<dbReference type="InterPro" id="IPR029016">
    <property type="entry name" value="GAF-like_dom_sf"/>
</dbReference>
<dbReference type="SMART" id="SM00346">
    <property type="entry name" value="HTH_ICLR"/>
    <property type="match status" value="1"/>
</dbReference>
<evidence type="ECO:0000256" key="2">
    <source>
        <dbReference type="ARBA" id="ARBA00023125"/>
    </source>
</evidence>
<evidence type="ECO:0000259" key="4">
    <source>
        <dbReference type="PROSITE" id="PS51077"/>
    </source>
</evidence>
<dbReference type="GO" id="GO:0006355">
    <property type="term" value="P:regulation of DNA-templated transcription"/>
    <property type="evidence" value="ECO:0007669"/>
    <property type="project" value="UniProtKB-ARBA"/>
</dbReference>
<dbReference type="PROSITE" id="PS51078">
    <property type="entry name" value="ICLR_ED"/>
    <property type="match status" value="1"/>
</dbReference>
<keyword evidence="7" id="KW-1185">Reference proteome</keyword>
<organism evidence="6 7">
    <name type="scientific">Halopelagius fulvigenes</name>
    <dbReference type="NCBI Taxonomy" id="1198324"/>
    <lineage>
        <taxon>Archaea</taxon>
        <taxon>Methanobacteriati</taxon>
        <taxon>Methanobacteriota</taxon>
        <taxon>Stenosarchaea group</taxon>
        <taxon>Halobacteria</taxon>
        <taxon>Halobacteriales</taxon>
        <taxon>Haloferacaceae</taxon>
    </lineage>
</organism>
<dbReference type="EMBL" id="JBHSXH010000014">
    <property type="protein sequence ID" value="MFC6825294.1"/>
    <property type="molecule type" value="Genomic_DNA"/>
</dbReference>
<evidence type="ECO:0000256" key="3">
    <source>
        <dbReference type="ARBA" id="ARBA00023163"/>
    </source>
</evidence>
<dbReference type="SUPFAM" id="SSF55781">
    <property type="entry name" value="GAF domain-like"/>
    <property type="match status" value="1"/>
</dbReference>
<dbReference type="Pfam" id="PF01614">
    <property type="entry name" value="IclR_C"/>
    <property type="match status" value="1"/>
</dbReference>
<sequence>MGTDDASPKDARTVKATKTSFRIIGELKRKSGAGVTEIATQLDLPKSTVHKHLTTLQSINYVVKDDGLYRLSLGFLGLGLAARSHFELVDISRDPLQKLANTTDRTTSLVLLENEYCFHAIRFSPSSADPLPFSVGERLPIHATAGGKAIMAYLSEDERRGILDRVTLTELTDQTITDRETLSEELQEVYDRRQAYDRGEYIEGLRCIAAPLTGENQRAVGAITVTIQTSEMSNQTINSDIGTFLGSTVHSIETRLQSQ</sequence>
<feature type="domain" description="IclR-ED" evidence="5">
    <location>
        <begin position="74"/>
        <end position="258"/>
    </location>
</feature>
<evidence type="ECO:0000313" key="7">
    <source>
        <dbReference type="Proteomes" id="UP001596408"/>
    </source>
</evidence>